<dbReference type="RefSeq" id="WP_147384360.1">
    <property type="nucleotide sequence ID" value="NZ_QWGR01000027.1"/>
</dbReference>
<comment type="caution">
    <text evidence="3">The sequence shown here is derived from an EMBL/GenBank/DDBJ whole genome shotgun (WGS) entry which is preliminary data.</text>
</comment>
<keyword evidence="3" id="KW-0406">Ion transport</keyword>
<reference evidence="3 4" key="1">
    <citation type="submission" date="2018-08" db="EMBL/GenBank/DDBJ databases">
        <title>Pallidiluteibacterium maritimus gen. nov., sp. nov., isolated from coastal sediment.</title>
        <authorList>
            <person name="Zhou L.Y."/>
        </authorList>
    </citation>
    <scope>NUCLEOTIDE SEQUENCE [LARGE SCALE GENOMIC DNA]</scope>
    <source>
        <strain evidence="3 4">XSD2</strain>
    </source>
</reference>
<dbReference type="Proteomes" id="UP000265926">
    <property type="component" value="Unassembled WGS sequence"/>
</dbReference>
<feature type="domain" description="Potassium channel" evidence="2">
    <location>
        <begin position="61"/>
        <end position="137"/>
    </location>
</feature>
<feature type="transmembrane region" description="Helical" evidence="1">
    <location>
        <begin position="88"/>
        <end position="106"/>
    </location>
</feature>
<keyword evidence="4" id="KW-1185">Reference proteome</keyword>
<keyword evidence="3" id="KW-0813">Transport</keyword>
<dbReference type="OrthoDB" id="9799090at2"/>
<evidence type="ECO:0000256" key="1">
    <source>
        <dbReference type="SAM" id="Phobius"/>
    </source>
</evidence>
<dbReference type="InterPro" id="IPR013099">
    <property type="entry name" value="K_chnl_dom"/>
</dbReference>
<gene>
    <name evidence="3" type="ORF">D1614_23215</name>
</gene>
<evidence type="ECO:0000313" key="3">
    <source>
        <dbReference type="EMBL" id="RIJ45383.1"/>
    </source>
</evidence>
<dbReference type="Pfam" id="PF07885">
    <property type="entry name" value="Ion_trans_2"/>
    <property type="match status" value="1"/>
</dbReference>
<dbReference type="AlphaFoldDB" id="A0A399STB7"/>
<dbReference type="EMBL" id="QWGR01000027">
    <property type="protein sequence ID" value="RIJ45383.1"/>
    <property type="molecule type" value="Genomic_DNA"/>
</dbReference>
<dbReference type="SUPFAM" id="SSF81324">
    <property type="entry name" value="Voltage-gated potassium channels"/>
    <property type="match status" value="1"/>
</dbReference>
<feature type="transmembrane region" description="Helical" evidence="1">
    <location>
        <begin position="47"/>
        <end position="76"/>
    </location>
</feature>
<accession>A0A399STB7</accession>
<dbReference type="Gene3D" id="1.10.287.70">
    <property type="match status" value="1"/>
</dbReference>
<feature type="transmembrane region" description="Helical" evidence="1">
    <location>
        <begin position="118"/>
        <end position="136"/>
    </location>
</feature>
<dbReference type="GO" id="GO:0034220">
    <property type="term" value="P:monoatomic ion transmembrane transport"/>
    <property type="evidence" value="ECO:0007669"/>
    <property type="project" value="UniProtKB-KW"/>
</dbReference>
<keyword evidence="3" id="KW-0407">Ion channel</keyword>
<sequence length="149" mass="16951">MFKIVIIGFLIVALNVVIQAAASLFWVRKTKQIFSRLNNNLSGIRSFNLLIFSFLYLTLLHLTHALTWAICINILPKTNVDFSNFGDIFYYSIVTFTTLGYGDLTISSEWRMLSGFEAINGIMLIGWSTALMYSLIQNLYKSTNRSLSD</sequence>
<evidence type="ECO:0000259" key="2">
    <source>
        <dbReference type="Pfam" id="PF07885"/>
    </source>
</evidence>
<proteinExistence type="predicted"/>
<organism evidence="3 4">
    <name type="scientific">Maribellus luteus</name>
    <dbReference type="NCBI Taxonomy" id="2305463"/>
    <lineage>
        <taxon>Bacteria</taxon>
        <taxon>Pseudomonadati</taxon>
        <taxon>Bacteroidota</taxon>
        <taxon>Bacteroidia</taxon>
        <taxon>Marinilabiliales</taxon>
        <taxon>Prolixibacteraceae</taxon>
        <taxon>Maribellus</taxon>
    </lineage>
</organism>
<keyword evidence="1" id="KW-0812">Transmembrane</keyword>
<evidence type="ECO:0000313" key="4">
    <source>
        <dbReference type="Proteomes" id="UP000265926"/>
    </source>
</evidence>
<protein>
    <submittedName>
        <fullName evidence="3">Two pore domain potassium channel family protein</fullName>
    </submittedName>
</protein>
<keyword evidence="1" id="KW-1133">Transmembrane helix</keyword>
<feature type="transmembrane region" description="Helical" evidence="1">
    <location>
        <begin position="6"/>
        <end position="27"/>
    </location>
</feature>
<name>A0A399STB7_9BACT</name>
<keyword evidence="1" id="KW-0472">Membrane</keyword>